<evidence type="ECO:0000256" key="1">
    <source>
        <dbReference type="SAM" id="MobiDB-lite"/>
    </source>
</evidence>
<evidence type="ECO:0000313" key="3">
    <source>
        <dbReference type="Proteomes" id="UP000256829"/>
    </source>
</evidence>
<dbReference type="EMBL" id="QTJR01000001">
    <property type="protein sequence ID" value="RDY69640.1"/>
    <property type="molecule type" value="Genomic_DNA"/>
</dbReference>
<name>A0A3D8VJS4_9GAMM</name>
<dbReference type="Proteomes" id="UP000256829">
    <property type="component" value="Unassembled WGS sequence"/>
</dbReference>
<reference evidence="2 3" key="1">
    <citation type="submission" date="2018-08" db="EMBL/GenBank/DDBJ databases">
        <title>Lysobacter soli KCTC 22011, whole genome shotgun sequence.</title>
        <authorList>
            <person name="Zhang X."/>
            <person name="Feng G."/>
            <person name="Zhu H."/>
        </authorList>
    </citation>
    <scope>NUCLEOTIDE SEQUENCE [LARGE SCALE GENOMIC DNA]</scope>
    <source>
        <strain evidence="2 3">KCTC 22011</strain>
    </source>
</reference>
<sequence>MPQSGKSAPPAADPKPGRNPGYAETEPRDHGDAHYPKRRDKPNPDEGGLDREAETGPEPDEPQR</sequence>
<feature type="region of interest" description="Disordered" evidence="1">
    <location>
        <begin position="1"/>
        <end position="64"/>
    </location>
</feature>
<gene>
    <name evidence="2" type="ORF">DX912_02540</name>
</gene>
<feature type="compositionally biased region" description="Basic and acidic residues" evidence="1">
    <location>
        <begin position="25"/>
        <end position="54"/>
    </location>
</feature>
<comment type="caution">
    <text evidence="2">The sequence shown here is derived from an EMBL/GenBank/DDBJ whole genome shotgun (WGS) entry which is preliminary data.</text>
</comment>
<keyword evidence="3" id="KW-1185">Reference proteome</keyword>
<evidence type="ECO:0000313" key="2">
    <source>
        <dbReference type="EMBL" id="RDY69640.1"/>
    </source>
</evidence>
<accession>A0A3D8VJS4</accession>
<organism evidence="2 3">
    <name type="scientific">Lysobacter soli</name>
    <dbReference type="NCBI Taxonomy" id="453783"/>
    <lineage>
        <taxon>Bacteria</taxon>
        <taxon>Pseudomonadati</taxon>
        <taxon>Pseudomonadota</taxon>
        <taxon>Gammaproteobacteria</taxon>
        <taxon>Lysobacterales</taxon>
        <taxon>Lysobacteraceae</taxon>
        <taxon>Lysobacter</taxon>
    </lineage>
</organism>
<protein>
    <submittedName>
        <fullName evidence="2">Uncharacterized protein</fullName>
    </submittedName>
</protein>
<feature type="compositionally biased region" description="Acidic residues" evidence="1">
    <location>
        <begin position="55"/>
        <end position="64"/>
    </location>
</feature>
<dbReference type="AlphaFoldDB" id="A0A3D8VJS4"/>
<proteinExistence type="predicted"/>
<dbReference type="RefSeq" id="WP_115840858.1">
    <property type="nucleotide sequence ID" value="NZ_CP183976.1"/>
</dbReference>